<evidence type="ECO:0000256" key="1">
    <source>
        <dbReference type="SAM" id="Coils"/>
    </source>
</evidence>
<protein>
    <submittedName>
        <fullName evidence="3">Uncharacterized protein</fullName>
    </submittedName>
</protein>
<feature type="coiled-coil region" evidence="1">
    <location>
        <begin position="119"/>
        <end position="161"/>
    </location>
</feature>
<keyword evidence="1" id="KW-0175">Coiled coil</keyword>
<dbReference type="AlphaFoldDB" id="A0A7S4Q7K9"/>
<sequence length="420" mass="45498">MGIPANADPFGVRAIDVSEVQETSVNEGPWSCPKETEQVILPLHSAGVVLAASAVTPTRVRVSPAAVMPSGRLTPSVAAAQQISDTARRSCALHFARLERENLQLRTELEWWRSKACGVRREEEDRDHVRRKLKELETEVRDHWRSRVAELEAEVASLKSALDVCVTAKANPYSCRATPGRVGERLRCPLPVSPPMPLDPPSPGAVLAAPRRHSCSAGVWSAEQDVEPCLESPGGKSLRSSSPPVTLSPWSTPRAQRPPPTRVPWHVAVRQVGSWEDQVTPPRSSPVISASGAMTSRGVARSKGVASPTRASGDRPRSHSLPKFRQGEVGGALPVGFFEAFDGFYKQLMQGTKCTGPDALAVDERFEIDLSGEFPPERREAQVDMLAPLQAPEAFDRAIERSVSAAAVHAPRSCGSVHRL</sequence>
<feature type="compositionally biased region" description="Polar residues" evidence="2">
    <location>
        <begin position="238"/>
        <end position="254"/>
    </location>
</feature>
<feature type="region of interest" description="Disordered" evidence="2">
    <location>
        <begin position="227"/>
        <end position="261"/>
    </location>
</feature>
<reference evidence="3" key="1">
    <citation type="submission" date="2021-01" db="EMBL/GenBank/DDBJ databases">
        <authorList>
            <person name="Corre E."/>
            <person name="Pelletier E."/>
            <person name="Niang G."/>
            <person name="Scheremetjew M."/>
            <person name="Finn R."/>
            <person name="Kale V."/>
            <person name="Holt S."/>
            <person name="Cochrane G."/>
            <person name="Meng A."/>
            <person name="Brown T."/>
            <person name="Cohen L."/>
        </authorList>
    </citation>
    <scope>NUCLEOTIDE SEQUENCE</scope>
    <source>
        <strain evidence="3">CCMP3105</strain>
    </source>
</reference>
<accession>A0A7S4Q7K9</accession>
<gene>
    <name evidence="3" type="ORF">AMON00008_LOCUS14566</name>
</gene>
<evidence type="ECO:0000313" key="3">
    <source>
        <dbReference type="EMBL" id="CAE4574947.1"/>
    </source>
</evidence>
<evidence type="ECO:0000256" key="2">
    <source>
        <dbReference type="SAM" id="MobiDB-lite"/>
    </source>
</evidence>
<proteinExistence type="predicted"/>
<dbReference type="EMBL" id="HBNR01021847">
    <property type="protein sequence ID" value="CAE4574947.1"/>
    <property type="molecule type" value="Transcribed_RNA"/>
</dbReference>
<organism evidence="3">
    <name type="scientific">Alexandrium monilatum</name>
    <dbReference type="NCBI Taxonomy" id="311494"/>
    <lineage>
        <taxon>Eukaryota</taxon>
        <taxon>Sar</taxon>
        <taxon>Alveolata</taxon>
        <taxon>Dinophyceae</taxon>
        <taxon>Gonyaulacales</taxon>
        <taxon>Pyrocystaceae</taxon>
        <taxon>Alexandrium</taxon>
    </lineage>
</organism>
<feature type="region of interest" description="Disordered" evidence="2">
    <location>
        <begin position="277"/>
        <end position="324"/>
    </location>
</feature>
<name>A0A7S4Q7K9_9DINO</name>